<dbReference type="SUPFAM" id="SSF56672">
    <property type="entry name" value="DNA/RNA polymerases"/>
    <property type="match status" value="1"/>
</dbReference>
<feature type="domain" description="Integrase catalytic" evidence="12">
    <location>
        <begin position="676"/>
        <end position="835"/>
    </location>
</feature>
<keyword evidence="8" id="KW-0863">Zinc-finger</keyword>
<keyword evidence="3" id="KW-0548">Nucleotidyltransferase</keyword>
<dbReference type="InterPro" id="IPR012337">
    <property type="entry name" value="RNaseH-like_sf"/>
</dbReference>
<sequence length="2015" mass="225491">MSHGRSVIADAGRKSRRRAGEEVAKEIHTYYSGVRAATPLGRSQLQAVDAASTRVKGRSRGPPAEASELTLWLRVACLPSEVSRPREVQDPEQFRSDSELQGEEFEEERSGQDYRNPRAGSAVSEGTYEPRAARKQCKGAHEEGNGREVNVRTRAGDEERPEERFIYRDQGPLSQWKRTGDPNSLGTLGLMTGSKEVCHVSAQAEDVTGERSAAGVEADKTGVIDRSSGTDSSHLSEAGGLRGRNPREGLLPRAFKEEDMADRPMFHYKEPEKLRGTSEKNAIEWKDRFERISCHNRLSNIDLARAIDVSLEGAAYKWIVGLETRDARPDNWEDRNILVDELARERDPSKKKEKEGGKRDWSKKPKKKNPVRCFNCDEEGHIARSCQKEKKKESKKEVSEELCRPLLILPQVCSKFRPGGVPPHGNGGEGCFSLVRAGTEQFRRVESCAGEGSKECLAIVWAVKKFRPYIWGTKVVGKTDHHALCWLMTKQELSGRLERWSLSLQEYDIAICYKKRSLHEDADALSRYPIQEGGEGAQVVAIPVAVIGLDTRYWAEGQDRAKQWRWIKQVMSNNGTTQYGNFMMKDGSLYLRTIRFGQKFDRLCVPLERRKEALSWFHEEPTAGHLGQGKTLEKGRQRLYWPKMDRAVTPYVQSCKSCLTRKPDQGNTKGLMEIIQVEGPFERIGIDVLGPFPRSRSGNTNIVVVVDYLTKWVEARALSDAMAWQIANFFVEDVVLRHGFPRELTSDQGKCFTAEVTREVLALLRLSHRMTVPYHQQANGLVKRKNKTLATMLSMYVDESHEDWDKFLGFVTFPYNTARQEITNHTPFMMVYRREAVILTDLLAATGRSQPKLVNVEDLMKAMMELREDVKHRLAMVQQRQKTKYDARVIVAPVYEPGDLVLIFRPQRKKRLQEKLLHQYVGHYKVIRQVTELNYELRKPNSDKENELDVEHADTDSGVARADTGWEEARADTGADGPRSEADTVVAPEADTEVTPHTTPTGEAVEPLASGEKGRVKCRQLEPIAEMDEGLQGGGDSTTHSVSESSTGHPTRKKQAPGWMKNMLLFILVCVVGQMLQVNEMREKFIVTEGVVFHPEDDLSRAFDKAVTGNFPMEVKPFLEGPALDLAEIKARAERRRREFRELERALRVDGTRRRRGLIDGGGQLLNWLFGTATTKDLESVHSKLESFDKKGLEVVHLLQEQATMLNVTMGHLAEHEAEISALMAIYSVFPMPVATSKEESVSQSYAGLAPYLEVSPDRQLFVEFNVVEKSLPSPVVISTPKLNNSKKPTPARNQHSSILESSCTESISVKLAVHFSMDHPVTNFTCYISSRVDHVISRVICELGATTHLKSEEYAPKIDEVPRPLLRTAEDDIKDIEIKVDDLLSREPGDALTHATVSVLIDIIHGEIDRLLVNSSNTQPKGLLQSVKVISSSSVAICTLLRESRLFLTVYGRRKVVEGNPGRGSEAEQVKLGWTAQNFFTYGDPNWTLVQGSRLLPLWPPASDKRSGYMPTAGCHPRGHSTPLLSIEMTGWMTLIFIFRLLNPPSFQVMSCVISAPWMTTPNVRTWISSKVDPLPKWICINVKWLIIRQQHRSAYGIERQNGQAFRLSSPSAAKEQKPIKFELAALETTFTMANYHGTSSSVPKIANEPGMRSNEQKFQGNYPMIGVPCGSVAASLSFHLVSTNQIGLCGEQVKLVQIVPEHWVDTDSGNFLYPRPDFHINGMYTWDWTLLLVFTTSLLGRSNIRNPKNFKFLGSNHGSRRHESREIPPQPLADSSSCGDLAVLEQTVASTRNSTIHPFPYQDHSSLTAVDGEFSGSLNGAADISNREDESLHGDTGSIVGSRNDTGSSDRVAVSQNRKAATLNGGTVSSYGEAGWNGSSDHDPLSVNHATGSICDTTLAIDDDDWKKKMLESINVTNFILRILVPSSVYVGNNLMKNIGYFRKTVDKNMDLPLKLVGNVSALNNALIDIDFSVSLSAVLIEDLGHVTYESTLAKSIMDFIFARELCFVMTYN</sequence>
<evidence type="ECO:0000256" key="5">
    <source>
        <dbReference type="ARBA" id="ARBA00022759"/>
    </source>
</evidence>
<evidence type="ECO:0000259" key="11">
    <source>
        <dbReference type="PROSITE" id="PS50158"/>
    </source>
</evidence>
<dbReference type="Proteomes" id="UP000076858">
    <property type="component" value="Unassembled WGS sequence"/>
</dbReference>
<feature type="region of interest" description="Disordered" evidence="10">
    <location>
        <begin position="1829"/>
        <end position="1861"/>
    </location>
</feature>
<evidence type="ECO:0000256" key="8">
    <source>
        <dbReference type="PROSITE-ProRule" id="PRU00047"/>
    </source>
</evidence>
<dbReference type="Gene3D" id="3.30.420.10">
    <property type="entry name" value="Ribonuclease H-like superfamily/Ribonuclease H"/>
    <property type="match status" value="1"/>
</dbReference>
<feature type="domain" description="C2 PI3K-type" evidence="13">
    <location>
        <begin position="1377"/>
        <end position="1531"/>
    </location>
</feature>
<dbReference type="InterPro" id="IPR041373">
    <property type="entry name" value="RT_RNaseH"/>
</dbReference>
<feature type="compositionally biased region" description="Basic and acidic residues" evidence="10">
    <location>
        <begin position="83"/>
        <end position="98"/>
    </location>
</feature>
<evidence type="ECO:0000256" key="9">
    <source>
        <dbReference type="PROSITE-ProRule" id="PRU00880"/>
    </source>
</evidence>
<dbReference type="Pfam" id="PF17921">
    <property type="entry name" value="Integrase_H2C2"/>
    <property type="match status" value="1"/>
</dbReference>
<dbReference type="Gene3D" id="2.60.40.150">
    <property type="entry name" value="C2 domain"/>
    <property type="match status" value="1"/>
</dbReference>
<dbReference type="InterPro" id="IPR043502">
    <property type="entry name" value="DNA/RNA_pol_sf"/>
</dbReference>
<dbReference type="SMART" id="SM00343">
    <property type="entry name" value="ZnF_C2HC"/>
    <property type="match status" value="1"/>
</dbReference>
<keyword evidence="5" id="KW-0255">Endonuclease</keyword>
<dbReference type="GO" id="GO:0003964">
    <property type="term" value="F:RNA-directed DNA polymerase activity"/>
    <property type="evidence" value="ECO:0007669"/>
    <property type="project" value="UniProtKB-KW"/>
</dbReference>
<dbReference type="InterPro" id="IPR050951">
    <property type="entry name" value="Retrovirus_Pol_polyprotein"/>
</dbReference>
<evidence type="ECO:0000313" key="15">
    <source>
        <dbReference type="Proteomes" id="UP000076858"/>
    </source>
</evidence>
<dbReference type="Pfam" id="PF00665">
    <property type="entry name" value="rve"/>
    <property type="match status" value="1"/>
</dbReference>
<dbReference type="InterPro" id="IPR001878">
    <property type="entry name" value="Znf_CCHC"/>
</dbReference>
<proteinExistence type="inferred from homology"/>
<dbReference type="FunFam" id="3.30.420.10:FF:000032">
    <property type="entry name" value="Retrovirus-related Pol polyprotein from transposon 297-like Protein"/>
    <property type="match status" value="1"/>
</dbReference>
<comment type="caution">
    <text evidence="14">The sequence shown here is derived from an EMBL/GenBank/DDBJ whole genome shotgun (WGS) entry which is preliminary data.</text>
</comment>
<feature type="compositionally biased region" description="Basic and acidic residues" evidence="10">
    <location>
        <begin position="343"/>
        <end position="363"/>
    </location>
</feature>
<dbReference type="PANTHER" id="PTHR37984">
    <property type="entry name" value="PROTEIN CBG26694"/>
    <property type="match status" value="1"/>
</dbReference>
<dbReference type="GO" id="GO:0004519">
    <property type="term" value="F:endonuclease activity"/>
    <property type="evidence" value="ECO:0007669"/>
    <property type="project" value="UniProtKB-KW"/>
</dbReference>
<feature type="region of interest" description="Disordered" evidence="10">
    <location>
        <begin position="942"/>
        <end position="1013"/>
    </location>
</feature>
<dbReference type="GO" id="GO:0003676">
    <property type="term" value="F:nucleic acid binding"/>
    <property type="evidence" value="ECO:0007669"/>
    <property type="project" value="InterPro"/>
</dbReference>
<evidence type="ECO:0000256" key="7">
    <source>
        <dbReference type="ARBA" id="ARBA00022918"/>
    </source>
</evidence>
<dbReference type="GO" id="GO:0042575">
    <property type="term" value="C:DNA polymerase complex"/>
    <property type="evidence" value="ECO:0007669"/>
    <property type="project" value="UniProtKB-ARBA"/>
</dbReference>
<dbReference type="EC" id="2.7.7.49" evidence="1"/>
<feature type="region of interest" description="Disordered" evidence="10">
    <location>
        <begin position="343"/>
        <end position="368"/>
    </location>
</feature>
<dbReference type="Gene3D" id="1.10.340.70">
    <property type="match status" value="1"/>
</dbReference>
<dbReference type="InterPro" id="IPR036875">
    <property type="entry name" value="Znf_CCHC_sf"/>
</dbReference>
<organism evidence="14 15">
    <name type="scientific">Daphnia magna</name>
    <dbReference type="NCBI Taxonomy" id="35525"/>
    <lineage>
        <taxon>Eukaryota</taxon>
        <taxon>Metazoa</taxon>
        <taxon>Ecdysozoa</taxon>
        <taxon>Arthropoda</taxon>
        <taxon>Crustacea</taxon>
        <taxon>Branchiopoda</taxon>
        <taxon>Diplostraca</taxon>
        <taxon>Cladocera</taxon>
        <taxon>Anomopoda</taxon>
        <taxon>Daphniidae</taxon>
        <taxon>Daphnia</taxon>
    </lineage>
</organism>
<feature type="region of interest" description="Disordered" evidence="10">
    <location>
        <begin position="82"/>
        <end position="181"/>
    </location>
</feature>
<name>A0A162RZB5_9CRUS</name>
<feature type="compositionally biased region" description="Basic and acidic residues" evidence="10">
    <location>
        <begin position="967"/>
        <end position="982"/>
    </location>
</feature>
<dbReference type="InterPro" id="IPR002420">
    <property type="entry name" value="PI3K-type_C2_dom"/>
</dbReference>
<dbReference type="Pfam" id="PF00098">
    <property type="entry name" value="zf-CCHC"/>
    <property type="match status" value="1"/>
</dbReference>
<comment type="similarity">
    <text evidence="9">Belongs to the PI3/PI4-kinase family.</text>
</comment>
<keyword evidence="15" id="KW-1185">Reference proteome</keyword>
<keyword evidence="6" id="KW-0378">Hydrolase</keyword>
<feature type="region of interest" description="Disordered" evidence="10">
    <location>
        <begin position="1"/>
        <end position="20"/>
    </location>
</feature>
<dbReference type="SUPFAM" id="SSF57756">
    <property type="entry name" value="Retrovirus zinc finger-like domains"/>
    <property type="match status" value="1"/>
</dbReference>
<dbReference type="CDD" id="cd09274">
    <property type="entry name" value="RNase_HI_RT_Ty3"/>
    <property type="match status" value="1"/>
</dbReference>
<dbReference type="InterPro" id="IPR001584">
    <property type="entry name" value="Integrase_cat-core"/>
</dbReference>
<evidence type="ECO:0000313" key="14">
    <source>
        <dbReference type="EMBL" id="KZS20900.1"/>
    </source>
</evidence>
<dbReference type="PANTHER" id="PTHR37984:SF5">
    <property type="entry name" value="PROTEIN NYNRIN-LIKE"/>
    <property type="match status" value="1"/>
</dbReference>
<evidence type="ECO:0000256" key="2">
    <source>
        <dbReference type="ARBA" id="ARBA00022679"/>
    </source>
</evidence>
<dbReference type="SUPFAM" id="SSF53098">
    <property type="entry name" value="Ribonuclease H-like"/>
    <property type="match status" value="1"/>
</dbReference>
<evidence type="ECO:0000256" key="1">
    <source>
        <dbReference type="ARBA" id="ARBA00012493"/>
    </source>
</evidence>
<dbReference type="InterPro" id="IPR041588">
    <property type="entry name" value="Integrase_H2C2"/>
</dbReference>
<feature type="compositionally biased region" description="Basic and acidic residues" evidence="10">
    <location>
        <begin position="942"/>
        <end position="955"/>
    </location>
</feature>
<dbReference type="GO" id="GO:0015074">
    <property type="term" value="P:DNA integration"/>
    <property type="evidence" value="ECO:0007669"/>
    <property type="project" value="InterPro"/>
</dbReference>
<evidence type="ECO:0000256" key="3">
    <source>
        <dbReference type="ARBA" id="ARBA00022695"/>
    </source>
</evidence>
<feature type="region of interest" description="Disordered" evidence="10">
    <location>
        <begin position="1755"/>
        <end position="1779"/>
    </location>
</feature>
<accession>A0A162RZB5</accession>
<dbReference type="OrthoDB" id="6382106at2759"/>
<dbReference type="SUPFAM" id="SSF49562">
    <property type="entry name" value="C2 domain (Calcium/lipid-binding domain, CaLB)"/>
    <property type="match status" value="1"/>
</dbReference>
<dbReference type="Gene3D" id="4.10.60.10">
    <property type="entry name" value="Zinc finger, CCHC-type"/>
    <property type="match status" value="1"/>
</dbReference>
<dbReference type="GO" id="GO:0008270">
    <property type="term" value="F:zinc ion binding"/>
    <property type="evidence" value="ECO:0007669"/>
    <property type="project" value="UniProtKB-KW"/>
</dbReference>
<keyword evidence="2" id="KW-0808">Transferase</keyword>
<feature type="region of interest" description="Disordered" evidence="10">
    <location>
        <begin position="1026"/>
        <end position="1055"/>
    </location>
</feature>
<dbReference type="InterPro" id="IPR036397">
    <property type="entry name" value="RNaseH_sf"/>
</dbReference>
<dbReference type="InterPro" id="IPR035892">
    <property type="entry name" value="C2_domain_sf"/>
</dbReference>
<feature type="domain" description="CCHC-type" evidence="11">
    <location>
        <begin position="372"/>
        <end position="388"/>
    </location>
</feature>
<dbReference type="PROSITE" id="PS50158">
    <property type="entry name" value="ZF_CCHC"/>
    <property type="match status" value="1"/>
</dbReference>
<keyword evidence="8" id="KW-0862">Zinc</keyword>
<dbReference type="FunFam" id="1.10.340.70:FF:000001">
    <property type="entry name" value="Retrovirus-related Pol polyprotein from transposon gypsy-like Protein"/>
    <property type="match status" value="1"/>
</dbReference>
<feature type="compositionally biased region" description="Polar residues" evidence="10">
    <location>
        <begin position="1841"/>
        <end position="1861"/>
    </location>
</feature>
<feature type="region of interest" description="Disordered" evidence="10">
    <location>
        <begin position="223"/>
        <end position="248"/>
    </location>
</feature>
<dbReference type="Pfam" id="PF17917">
    <property type="entry name" value="RT_RNaseH"/>
    <property type="match status" value="1"/>
</dbReference>
<keyword evidence="8" id="KW-0479">Metal-binding</keyword>
<evidence type="ECO:0000259" key="13">
    <source>
        <dbReference type="PROSITE" id="PS51547"/>
    </source>
</evidence>
<protein>
    <recommendedName>
        <fullName evidence="1">RNA-directed DNA polymerase</fullName>
        <ecNumber evidence="1">2.7.7.49</ecNumber>
    </recommendedName>
</protein>
<evidence type="ECO:0000259" key="12">
    <source>
        <dbReference type="PROSITE" id="PS50994"/>
    </source>
</evidence>
<dbReference type="PROSITE" id="PS51547">
    <property type="entry name" value="C2_PI3K"/>
    <property type="match status" value="1"/>
</dbReference>
<evidence type="ECO:0000256" key="10">
    <source>
        <dbReference type="SAM" id="MobiDB-lite"/>
    </source>
</evidence>
<evidence type="ECO:0000256" key="6">
    <source>
        <dbReference type="ARBA" id="ARBA00022801"/>
    </source>
</evidence>
<keyword evidence="7" id="KW-0695">RNA-directed DNA polymerase</keyword>
<evidence type="ECO:0000256" key="4">
    <source>
        <dbReference type="ARBA" id="ARBA00022722"/>
    </source>
</evidence>
<dbReference type="GO" id="GO:0016787">
    <property type="term" value="F:hydrolase activity"/>
    <property type="evidence" value="ECO:0007669"/>
    <property type="project" value="UniProtKB-KW"/>
</dbReference>
<feature type="compositionally biased region" description="Basic and acidic residues" evidence="10">
    <location>
        <begin position="139"/>
        <end position="167"/>
    </location>
</feature>
<gene>
    <name evidence="14" type="ORF">APZ42_012277</name>
</gene>
<keyword evidence="4" id="KW-0540">Nuclease</keyword>
<reference evidence="14 15" key="1">
    <citation type="submission" date="2016-03" db="EMBL/GenBank/DDBJ databases">
        <title>EvidentialGene: Evidence-directed Construction of Genes on Genomes.</title>
        <authorList>
            <person name="Gilbert D.G."/>
            <person name="Choi J.-H."/>
            <person name="Mockaitis K."/>
            <person name="Colbourne J."/>
            <person name="Pfrender M."/>
        </authorList>
    </citation>
    <scope>NUCLEOTIDE SEQUENCE [LARGE SCALE GENOMIC DNA]</scope>
    <source>
        <strain evidence="14 15">Xinb3</strain>
        <tissue evidence="14">Complete organism</tissue>
    </source>
</reference>
<feature type="compositionally biased region" description="Polar residues" evidence="10">
    <location>
        <begin position="172"/>
        <end position="181"/>
    </location>
</feature>
<dbReference type="PROSITE" id="PS50994">
    <property type="entry name" value="INTEGRASE"/>
    <property type="match status" value="1"/>
</dbReference>
<feature type="compositionally biased region" description="Polar residues" evidence="10">
    <location>
        <begin position="1037"/>
        <end position="1049"/>
    </location>
</feature>
<dbReference type="EMBL" id="LRGB01000086">
    <property type="protein sequence ID" value="KZS20900.1"/>
    <property type="molecule type" value="Genomic_DNA"/>
</dbReference>